<sequence>MDRIGPGRHVPDSGMNNPGYSIWRLNVTVDQALAPDYVPPSTYADPRLQLVLDQGDPTAHHTWSPDGSRLAYRCSMAQPDGTRRLVVRLKGLMDGSDQVLGEWISDVSTGFMWGPSGDRIVAGNGLGDVWAFHADTPGLRTLLAPARTYKSGKDTITEEARYPRFRPDGGVIGISYYKSVTNKSGTPVYRSPAIMAPTGWPAKALLSSSIVNESIPLGWTP</sequence>
<dbReference type="Gene3D" id="2.120.10.30">
    <property type="entry name" value="TolB, C-terminal domain"/>
    <property type="match status" value="1"/>
</dbReference>
<dbReference type="SUPFAM" id="SSF69304">
    <property type="entry name" value="Tricorn protease N-terminal domain"/>
    <property type="match status" value="1"/>
</dbReference>
<name>A0AAU7CHJ9_9BACT</name>
<protein>
    <submittedName>
        <fullName evidence="1">Uncharacterized protein</fullName>
    </submittedName>
</protein>
<dbReference type="RefSeq" id="WP_406697426.1">
    <property type="nucleotide sequence ID" value="NZ_CP155447.1"/>
</dbReference>
<dbReference type="AlphaFoldDB" id="A0AAU7CHJ9"/>
<gene>
    <name evidence="1" type="ORF">V5E97_01080</name>
</gene>
<proteinExistence type="predicted"/>
<organism evidence="1">
    <name type="scientific">Singulisphaera sp. Ch08</name>
    <dbReference type="NCBI Taxonomy" id="3120278"/>
    <lineage>
        <taxon>Bacteria</taxon>
        <taxon>Pseudomonadati</taxon>
        <taxon>Planctomycetota</taxon>
        <taxon>Planctomycetia</taxon>
        <taxon>Isosphaerales</taxon>
        <taxon>Isosphaeraceae</taxon>
        <taxon>Singulisphaera</taxon>
    </lineage>
</organism>
<dbReference type="EMBL" id="CP155447">
    <property type="protein sequence ID" value="XBH04635.1"/>
    <property type="molecule type" value="Genomic_DNA"/>
</dbReference>
<evidence type="ECO:0000313" key="1">
    <source>
        <dbReference type="EMBL" id="XBH04635.1"/>
    </source>
</evidence>
<reference evidence="1" key="1">
    <citation type="submission" date="2024-05" db="EMBL/GenBank/DDBJ databases">
        <title>Planctomycetes of the genus Singulisphaera possess chitinolytic capabilities.</title>
        <authorList>
            <person name="Ivanova A."/>
        </authorList>
    </citation>
    <scope>NUCLEOTIDE SEQUENCE</scope>
    <source>
        <strain evidence="1">Ch08T</strain>
    </source>
</reference>
<dbReference type="InterPro" id="IPR011042">
    <property type="entry name" value="6-blade_b-propeller_TolB-like"/>
</dbReference>
<accession>A0AAU7CHJ9</accession>